<dbReference type="AlphaFoldDB" id="A0A7W2AIH7"/>
<evidence type="ECO:0000256" key="1">
    <source>
        <dbReference type="SAM" id="MobiDB-lite"/>
    </source>
</evidence>
<dbReference type="EMBL" id="JACEIP010000033">
    <property type="protein sequence ID" value="MBA4544257.1"/>
    <property type="molecule type" value="Genomic_DNA"/>
</dbReference>
<gene>
    <name evidence="3" type="ORF">H1164_15495</name>
</gene>
<dbReference type="InterPro" id="IPR036388">
    <property type="entry name" value="WH-like_DNA-bd_sf"/>
</dbReference>
<dbReference type="InterPro" id="IPR005149">
    <property type="entry name" value="Tscrpt_reg_PadR_N"/>
</dbReference>
<proteinExistence type="predicted"/>
<dbReference type="Proteomes" id="UP000530514">
    <property type="component" value="Unassembled WGS sequence"/>
</dbReference>
<dbReference type="PANTHER" id="PTHR43252">
    <property type="entry name" value="TRANSCRIPTIONAL REGULATOR YQJI"/>
    <property type="match status" value="1"/>
</dbReference>
<protein>
    <submittedName>
        <fullName evidence="3">PadR family transcriptional regulator</fullName>
    </submittedName>
</protein>
<dbReference type="Gene3D" id="1.10.10.10">
    <property type="entry name" value="Winged helix-like DNA-binding domain superfamily/Winged helix DNA-binding domain"/>
    <property type="match status" value="1"/>
</dbReference>
<comment type="caution">
    <text evidence="3">The sequence shown here is derived from an EMBL/GenBank/DDBJ whole genome shotgun (WGS) entry which is preliminary data.</text>
</comment>
<evidence type="ECO:0000313" key="4">
    <source>
        <dbReference type="Proteomes" id="UP000530514"/>
    </source>
</evidence>
<reference evidence="3 4" key="1">
    <citation type="submission" date="2020-07" db="EMBL/GenBank/DDBJ databases">
        <authorList>
            <person name="Feng H."/>
        </authorList>
    </citation>
    <scope>NUCLEOTIDE SEQUENCE [LARGE SCALE GENOMIC DNA]</scope>
    <source>
        <strain evidence="4">s-11</strain>
    </source>
</reference>
<feature type="domain" description="Transcription regulator PadR N-terminal" evidence="2">
    <location>
        <begin position="7"/>
        <end position="77"/>
    </location>
</feature>
<evidence type="ECO:0000313" key="3">
    <source>
        <dbReference type="EMBL" id="MBA4544257.1"/>
    </source>
</evidence>
<dbReference type="PANTHER" id="PTHR43252:SF6">
    <property type="entry name" value="NEGATIVE TRANSCRIPTION REGULATOR PADR"/>
    <property type="match status" value="1"/>
</dbReference>
<name>A0A7W2AIH7_9BACL</name>
<dbReference type="OrthoDB" id="9783723at2"/>
<feature type="region of interest" description="Disordered" evidence="1">
    <location>
        <begin position="175"/>
        <end position="194"/>
    </location>
</feature>
<accession>A0A7W2AIH7</accession>
<sequence length="194" mass="22852">MYVELLILEQLLSGPKHGYEIKKNIQEALGESFEINNNLLYPALRRFLEMGAISKEVVKPEGKPKRHIYLLTDVGEEIFCEMIRDFPDKLAASQAEFMVRVALFNRLDRDMQFEILQKREDVLKEERNHFHQIESAHSQNPFVMEVVRFQKKQIEHELDWIMHLKQRVLDQAASDPSVRIGKQRPDQHQSPCND</sequence>
<evidence type="ECO:0000259" key="2">
    <source>
        <dbReference type="Pfam" id="PF03551"/>
    </source>
</evidence>
<dbReference type="InterPro" id="IPR036390">
    <property type="entry name" value="WH_DNA-bd_sf"/>
</dbReference>
<dbReference type="Pfam" id="PF03551">
    <property type="entry name" value="PadR"/>
    <property type="match status" value="1"/>
</dbReference>
<organism evidence="3 4">
    <name type="scientific">Thermoactinomyces daqus</name>
    <dbReference type="NCBI Taxonomy" id="1329516"/>
    <lineage>
        <taxon>Bacteria</taxon>
        <taxon>Bacillati</taxon>
        <taxon>Bacillota</taxon>
        <taxon>Bacilli</taxon>
        <taxon>Bacillales</taxon>
        <taxon>Thermoactinomycetaceae</taxon>
        <taxon>Thermoactinomyces</taxon>
    </lineage>
</organism>
<keyword evidence="4" id="KW-1185">Reference proteome</keyword>
<dbReference type="SUPFAM" id="SSF46785">
    <property type="entry name" value="Winged helix' DNA-binding domain"/>
    <property type="match status" value="1"/>
</dbReference>